<feature type="transmembrane region" description="Helical" evidence="7">
    <location>
        <begin position="165"/>
        <end position="183"/>
    </location>
</feature>
<keyword evidence="2" id="KW-0813">Transport</keyword>
<dbReference type="EMBL" id="JAACJO010000004">
    <property type="protein sequence ID" value="KAF5359653.1"/>
    <property type="molecule type" value="Genomic_DNA"/>
</dbReference>
<feature type="transmembrane region" description="Helical" evidence="7">
    <location>
        <begin position="256"/>
        <end position="276"/>
    </location>
</feature>
<dbReference type="SUPFAM" id="SSF103473">
    <property type="entry name" value="MFS general substrate transporter"/>
    <property type="match status" value="2"/>
</dbReference>
<dbReference type="PANTHER" id="PTHR42718">
    <property type="entry name" value="MAJOR FACILITATOR SUPERFAMILY MULTIDRUG TRANSPORTER MFSC"/>
    <property type="match status" value="1"/>
</dbReference>
<gene>
    <name evidence="9" type="ORF">D9756_002891</name>
</gene>
<dbReference type="AlphaFoldDB" id="A0A8H5G763"/>
<dbReference type="InterPro" id="IPR020846">
    <property type="entry name" value="MFS_dom"/>
</dbReference>
<sequence>MNSTGEGSPTSTVALDHQRPSHDPTRPSSRSSHAESQEEKRAVEKRPQVHEGYHVVQRSLLSSLIIVLVATLSMIINIGNNTLVSIALPTIGREFNADPSLLQWIVSAYPLSSGCLLLVCGRLADLYGRKKAYLAGTLMLAAFTLGCGFANNILALIILRGIQGIGAAATIPASLGILAHAFPPSRARSLAFATFAAGAPVGAVFGNTMGGVLTEKTAPTWRSALFLFAGINLICFIGGAVCIDKDIPNQEEDKKVDWIGAFLITAALVLILFVLGEGETAPHGWSTGYIIALLIVGVFLAGVFIWWQWFLEKVQNRRQAKREAESVGTASELDGQGTHGGLVDRWIDRLPPPIMKISLWARAKGRFSAVMAIAFLTWSAFIGWTFWVQLYYQDYTNLQPLEVVVRLLPMFVAGVSCNAFVGVMAARLPMMAITAMGTLGTASACILFALINPNATYWAFGFPATVLSVIGVDFVFSSGTLYIAKISLPHEQSLAAALFSTMTQLGTSAGVTISTVVFNRVSSSLREGEDNIRSYRSAQWTCFAFAALGSLLSLVVFRGVGAPGDRKDKTPPQQDEERVSQDEKLATDEKNEEKV</sequence>
<keyword evidence="4 7" id="KW-1133">Transmembrane helix</keyword>
<feature type="transmembrane region" description="Helical" evidence="7">
    <location>
        <begin position="288"/>
        <end position="311"/>
    </location>
</feature>
<feature type="compositionally biased region" description="Basic and acidic residues" evidence="6">
    <location>
        <begin position="16"/>
        <end position="25"/>
    </location>
</feature>
<dbReference type="Proteomes" id="UP000559027">
    <property type="component" value="Unassembled WGS sequence"/>
</dbReference>
<keyword evidence="3 7" id="KW-0812">Transmembrane</keyword>
<dbReference type="InterPro" id="IPR036259">
    <property type="entry name" value="MFS_trans_sf"/>
</dbReference>
<feature type="region of interest" description="Disordered" evidence="6">
    <location>
        <begin position="562"/>
        <end position="595"/>
    </location>
</feature>
<feature type="transmembrane region" description="Helical" evidence="7">
    <location>
        <begin position="538"/>
        <end position="557"/>
    </location>
</feature>
<organism evidence="9 10">
    <name type="scientific">Leucocoprinus leucothites</name>
    <dbReference type="NCBI Taxonomy" id="201217"/>
    <lineage>
        <taxon>Eukaryota</taxon>
        <taxon>Fungi</taxon>
        <taxon>Dikarya</taxon>
        <taxon>Basidiomycota</taxon>
        <taxon>Agaricomycotina</taxon>
        <taxon>Agaricomycetes</taxon>
        <taxon>Agaricomycetidae</taxon>
        <taxon>Agaricales</taxon>
        <taxon>Agaricineae</taxon>
        <taxon>Agaricaceae</taxon>
        <taxon>Leucocoprinus</taxon>
    </lineage>
</organism>
<dbReference type="InterPro" id="IPR011701">
    <property type="entry name" value="MFS"/>
</dbReference>
<feature type="compositionally biased region" description="Basic and acidic residues" evidence="6">
    <location>
        <begin position="564"/>
        <end position="595"/>
    </location>
</feature>
<dbReference type="OrthoDB" id="5086884at2759"/>
<keyword evidence="5 7" id="KW-0472">Membrane</keyword>
<feature type="transmembrane region" description="Helical" evidence="7">
    <location>
        <begin position="132"/>
        <end position="159"/>
    </location>
</feature>
<dbReference type="PANTHER" id="PTHR42718:SF9">
    <property type="entry name" value="MAJOR FACILITATOR SUPERFAMILY MULTIDRUG TRANSPORTER MFSC"/>
    <property type="match status" value="1"/>
</dbReference>
<comment type="subcellular location">
    <subcellularLocation>
        <location evidence="1">Membrane</location>
        <topology evidence="1">Multi-pass membrane protein</topology>
    </subcellularLocation>
</comment>
<evidence type="ECO:0000256" key="3">
    <source>
        <dbReference type="ARBA" id="ARBA00022692"/>
    </source>
</evidence>
<dbReference type="GO" id="GO:0016020">
    <property type="term" value="C:membrane"/>
    <property type="evidence" value="ECO:0007669"/>
    <property type="project" value="UniProtKB-SubCell"/>
</dbReference>
<evidence type="ECO:0000256" key="5">
    <source>
        <dbReference type="ARBA" id="ARBA00023136"/>
    </source>
</evidence>
<feature type="transmembrane region" description="Helical" evidence="7">
    <location>
        <begin position="190"/>
        <end position="213"/>
    </location>
</feature>
<dbReference type="Pfam" id="PF07690">
    <property type="entry name" value="MFS_1"/>
    <property type="match status" value="2"/>
</dbReference>
<evidence type="ECO:0000313" key="9">
    <source>
        <dbReference type="EMBL" id="KAF5359653.1"/>
    </source>
</evidence>
<dbReference type="Gene3D" id="1.20.1250.20">
    <property type="entry name" value="MFS general substrate transporter like domains"/>
    <property type="match status" value="2"/>
</dbReference>
<evidence type="ECO:0000256" key="4">
    <source>
        <dbReference type="ARBA" id="ARBA00022989"/>
    </source>
</evidence>
<feature type="transmembrane region" description="Helical" evidence="7">
    <location>
        <begin position="60"/>
        <end position="80"/>
    </location>
</feature>
<feature type="transmembrane region" description="Helical" evidence="7">
    <location>
        <begin position="225"/>
        <end position="244"/>
    </location>
</feature>
<feature type="transmembrane region" description="Helical" evidence="7">
    <location>
        <begin position="457"/>
        <end position="484"/>
    </location>
</feature>
<proteinExistence type="predicted"/>
<keyword evidence="10" id="KW-1185">Reference proteome</keyword>
<feature type="compositionally biased region" description="Basic and acidic residues" evidence="6">
    <location>
        <begin position="32"/>
        <end position="47"/>
    </location>
</feature>
<feature type="transmembrane region" description="Helical" evidence="7">
    <location>
        <begin position="496"/>
        <end position="518"/>
    </location>
</feature>
<reference evidence="9 10" key="1">
    <citation type="journal article" date="2020" name="ISME J.">
        <title>Uncovering the hidden diversity of litter-decomposition mechanisms in mushroom-forming fungi.</title>
        <authorList>
            <person name="Floudas D."/>
            <person name="Bentzer J."/>
            <person name="Ahren D."/>
            <person name="Johansson T."/>
            <person name="Persson P."/>
            <person name="Tunlid A."/>
        </authorList>
    </citation>
    <scope>NUCLEOTIDE SEQUENCE [LARGE SCALE GENOMIC DNA]</scope>
    <source>
        <strain evidence="9 10">CBS 146.42</strain>
    </source>
</reference>
<feature type="transmembrane region" description="Helical" evidence="7">
    <location>
        <begin position="367"/>
        <end position="387"/>
    </location>
</feature>
<evidence type="ECO:0000259" key="8">
    <source>
        <dbReference type="PROSITE" id="PS50850"/>
    </source>
</evidence>
<feature type="domain" description="Major facilitator superfamily (MFS) profile" evidence="8">
    <location>
        <begin position="66"/>
        <end position="561"/>
    </location>
</feature>
<feature type="region of interest" description="Disordered" evidence="6">
    <location>
        <begin position="1"/>
        <end position="47"/>
    </location>
</feature>
<feature type="transmembrane region" description="Helical" evidence="7">
    <location>
        <begin position="100"/>
        <end position="120"/>
    </location>
</feature>
<evidence type="ECO:0000256" key="7">
    <source>
        <dbReference type="SAM" id="Phobius"/>
    </source>
</evidence>
<protein>
    <recommendedName>
        <fullName evidence="8">Major facilitator superfamily (MFS) profile domain-containing protein</fullName>
    </recommendedName>
</protein>
<feature type="transmembrane region" description="Helical" evidence="7">
    <location>
        <begin position="433"/>
        <end position="451"/>
    </location>
</feature>
<dbReference type="PROSITE" id="PS50850">
    <property type="entry name" value="MFS"/>
    <property type="match status" value="1"/>
</dbReference>
<feature type="transmembrane region" description="Helical" evidence="7">
    <location>
        <begin position="407"/>
        <end position="426"/>
    </location>
</feature>
<evidence type="ECO:0000313" key="10">
    <source>
        <dbReference type="Proteomes" id="UP000559027"/>
    </source>
</evidence>
<comment type="caution">
    <text evidence="9">The sequence shown here is derived from an EMBL/GenBank/DDBJ whole genome shotgun (WGS) entry which is preliminary data.</text>
</comment>
<evidence type="ECO:0000256" key="2">
    <source>
        <dbReference type="ARBA" id="ARBA00022448"/>
    </source>
</evidence>
<feature type="compositionally biased region" description="Polar residues" evidence="6">
    <location>
        <begin position="1"/>
        <end position="13"/>
    </location>
</feature>
<evidence type="ECO:0000256" key="1">
    <source>
        <dbReference type="ARBA" id="ARBA00004141"/>
    </source>
</evidence>
<name>A0A8H5G763_9AGAR</name>
<evidence type="ECO:0000256" key="6">
    <source>
        <dbReference type="SAM" id="MobiDB-lite"/>
    </source>
</evidence>
<dbReference type="GO" id="GO:0022857">
    <property type="term" value="F:transmembrane transporter activity"/>
    <property type="evidence" value="ECO:0007669"/>
    <property type="project" value="InterPro"/>
</dbReference>
<accession>A0A8H5G763</accession>